<keyword evidence="4" id="KW-0227">DNA damage</keyword>
<evidence type="ECO:0000256" key="6">
    <source>
        <dbReference type="ARBA" id="ARBA00049348"/>
    </source>
</evidence>
<evidence type="ECO:0000313" key="8">
    <source>
        <dbReference type="EMBL" id="GAA5045125.1"/>
    </source>
</evidence>
<reference evidence="9" key="1">
    <citation type="journal article" date="2019" name="Int. J. Syst. Evol. Microbiol.">
        <title>The Global Catalogue of Microorganisms (GCM) 10K type strain sequencing project: providing services to taxonomists for standard genome sequencing and annotation.</title>
        <authorList>
            <consortium name="The Broad Institute Genomics Platform"/>
            <consortium name="The Broad Institute Genome Sequencing Center for Infectious Disease"/>
            <person name="Wu L."/>
            <person name="Ma J."/>
        </authorList>
    </citation>
    <scope>NUCLEOTIDE SEQUENCE [LARGE SCALE GENOMIC DNA]</scope>
    <source>
        <strain evidence="9">JCM 18298</strain>
    </source>
</reference>
<evidence type="ECO:0000256" key="2">
    <source>
        <dbReference type="ARBA" id="ARBA00022603"/>
    </source>
</evidence>
<dbReference type="CDD" id="cd06445">
    <property type="entry name" value="ATase"/>
    <property type="match status" value="1"/>
</dbReference>
<evidence type="ECO:0000256" key="4">
    <source>
        <dbReference type="ARBA" id="ARBA00022763"/>
    </source>
</evidence>
<feature type="domain" description="Methylated-DNA-[protein]-cysteine S-methyltransferase DNA binding" evidence="7">
    <location>
        <begin position="155"/>
        <end position="236"/>
    </location>
</feature>
<evidence type="ECO:0000259" key="7">
    <source>
        <dbReference type="Pfam" id="PF01035"/>
    </source>
</evidence>
<keyword evidence="2" id="KW-0489">Methyltransferase</keyword>
<dbReference type="Proteomes" id="UP001500603">
    <property type="component" value="Unassembled WGS sequence"/>
</dbReference>
<comment type="caution">
    <text evidence="8">The sequence shown here is derived from an EMBL/GenBank/DDBJ whole genome shotgun (WGS) entry which is preliminary data.</text>
</comment>
<protein>
    <submittedName>
        <fullName evidence="8">Methylated-DNA--[protein]-cysteine S-methyltransferase</fullName>
    </submittedName>
</protein>
<comment type="catalytic activity">
    <reaction evidence="1">
        <text>a 4-O-methyl-thymidine in DNA + L-cysteinyl-[protein] = a thymidine in DNA + S-methyl-L-cysteinyl-[protein]</text>
        <dbReference type="Rhea" id="RHEA:53428"/>
        <dbReference type="Rhea" id="RHEA-COMP:10131"/>
        <dbReference type="Rhea" id="RHEA-COMP:10132"/>
        <dbReference type="Rhea" id="RHEA-COMP:13555"/>
        <dbReference type="Rhea" id="RHEA-COMP:13556"/>
        <dbReference type="ChEBI" id="CHEBI:29950"/>
        <dbReference type="ChEBI" id="CHEBI:82612"/>
        <dbReference type="ChEBI" id="CHEBI:137386"/>
        <dbReference type="ChEBI" id="CHEBI:137387"/>
        <dbReference type="EC" id="2.1.1.63"/>
    </reaction>
</comment>
<organism evidence="8 9">
    <name type="scientific">Nocardia callitridis</name>
    <dbReference type="NCBI Taxonomy" id="648753"/>
    <lineage>
        <taxon>Bacteria</taxon>
        <taxon>Bacillati</taxon>
        <taxon>Actinomycetota</taxon>
        <taxon>Actinomycetes</taxon>
        <taxon>Mycobacteriales</taxon>
        <taxon>Nocardiaceae</taxon>
        <taxon>Nocardia</taxon>
    </lineage>
</organism>
<keyword evidence="5" id="KW-0234">DNA repair</keyword>
<proteinExistence type="predicted"/>
<evidence type="ECO:0000256" key="5">
    <source>
        <dbReference type="ARBA" id="ARBA00023204"/>
    </source>
</evidence>
<keyword evidence="3" id="KW-0808">Transferase</keyword>
<dbReference type="NCBIfam" id="TIGR00589">
    <property type="entry name" value="ogt"/>
    <property type="match status" value="1"/>
</dbReference>
<dbReference type="Pfam" id="PF01035">
    <property type="entry name" value="DNA_binding_1"/>
    <property type="match status" value="1"/>
</dbReference>
<dbReference type="InterPro" id="IPR036217">
    <property type="entry name" value="MethylDNA_cys_MeTrfase_DNAb"/>
</dbReference>
<accession>A0ABP9JUM0</accession>
<dbReference type="Gene3D" id="1.10.10.10">
    <property type="entry name" value="Winged helix-like DNA-binding domain superfamily/Winged helix DNA-binding domain"/>
    <property type="match status" value="1"/>
</dbReference>
<dbReference type="InterPro" id="IPR014048">
    <property type="entry name" value="MethylDNA_cys_MeTrfase_DNA-bd"/>
</dbReference>
<dbReference type="EMBL" id="BAABJM010000001">
    <property type="protein sequence ID" value="GAA5045125.1"/>
    <property type="molecule type" value="Genomic_DNA"/>
</dbReference>
<evidence type="ECO:0000256" key="1">
    <source>
        <dbReference type="ARBA" id="ARBA00001286"/>
    </source>
</evidence>
<dbReference type="InterPro" id="IPR001497">
    <property type="entry name" value="MethylDNA_cys_MeTrfase_AS"/>
</dbReference>
<keyword evidence="9" id="KW-1185">Reference proteome</keyword>
<dbReference type="PROSITE" id="PS00374">
    <property type="entry name" value="MGMT"/>
    <property type="match status" value="1"/>
</dbReference>
<comment type="catalytic activity">
    <reaction evidence="6">
        <text>a 6-O-methyl-2'-deoxyguanosine in DNA + L-cysteinyl-[protein] = S-methyl-L-cysteinyl-[protein] + a 2'-deoxyguanosine in DNA</text>
        <dbReference type="Rhea" id="RHEA:24000"/>
        <dbReference type="Rhea" id="RHEA-COMP:10131"/>
        <dbReference type="Rhea" id="RHEA-COMP:10132"/>
        <dbReference type="Rhea" id="RHEA-COMP:11367"/>
        <dbReference type="Rhea" id="RHEA-COMP:11368"/>
        <dbReference type="ChEBI" id="CHEBI:29950"/>
        <dbReference type="ChEBI" id="CHEBI:82612"/>
        <dbReference type="ChEBI" id="CHEBI:85445"/>
        <dbReference type="ChEBI" id="CHEBI:85448"/>
        <dbReference type="EC" id="2.1.1.63"/>
    </reaction>
</comment>
<dbReference type="PANTHER" id="PTHR10815">
    <property type="entry name" value="METHYLATED-DNA--PROTEIN-CYSTEINE METHYLTRANSFERASE"/>
    <property type="match status" value="1"/>
</dbReference>
<evidence type="ECO:0000313" key="9">
    <source>
        <dbReference type="Proteomes" id="UP001500603"/>
    </source>
</evidence>
<name>A0ABP9JUM0_9NOCA</name>
<dbReference type="PANTHER" id="PTHR10815:SF5">
    <property type="entry name" value="METHYLATED-DNA--PROTEIN-CYSTEINE METHYLTRANSFERASE"/>
    <property type="match status" value="1"/>
</dbReference>
<evidence type="ECO:0000256" key="3">
    <source>
        <dbReference type="ARBA" id="ARBA00022679"/>
    </source>
</evidence>
<dbReference type="SUPFAM" id="SSF46767">
    <property type="entry name" value="Methylated DNA-protein cysteine methyltransferase, C-terminal domain"/>
    <property type="match status" value="1"/>
</dbReference>
<gene>
    <name evidence="8" type="ORF">GCM10023318_08860</name>
</gene>
<sequence>MQLALDLVRVGPAVHTDDMSETTRRHTDDATVTRHAEAVRVDAAAYTAPSTDAAVEPTPADDIAPMDFALFDTAIGTCAIAWQADEVVRFQLPETSPEATRARIGRRRLGAASDQLRETVPPTAIAEAIDGIRAHLTGELDDLRWIPLNTNGIPEFHRAVYAVTRAIDPGRLLGYGQVAARIGAPGSAQAVGQALGRNPIPLIIPCHRVIAADNALTGFSAPGGVHTKQRLLTIERTPGFGEPTLF</sequence>
<dbReference type="SUPFAM" id="SSF53155">
    <property type="entry name" value="Methylated DNA-protein cysteine methyltransferase domain"/>
    <property type="match status" value="1"/>
</dbReference>
<dbReference type="InterPro" id="IPR036388">
    <property type="entry name" value="WH-like_DNA-bd_sf"/>
</dbReference>
<dbReference type="InterPro" id="IPR036631">
    <property type="entry name" value="MGMT_N_sf"/>
</dbReference>